<reference evidence="2 3" key="1">
    <citation type="submission" date="2020-08" db="EMBL/GenBank/DDBJ databases">
        <title>Sequencing the genomes of 1000 actinobacteria strains.</title>
        <authorList>
            <person name="Klenk H.-P."/>
        </authorList>
    </citation>
    <scope>NUCLEOTIDE SEQUENCE [LARGE SCALE GENOMIC DNA]</scope>
    <source>
        <strain evidence="2 3">DSM 44320</strain>
    </source>
</reference>
<organism evidence="2 3">
    <name type="scientific">Nonomuraea dietziae</name>
    <dbReference type="NCBI Taxonomy" id="65515"/>
    <lineage>
        <taxon>Bacteria</taxon>
        <taxon>Bacillati</taxon>
        <taxon>Actinomycetota</taxon>
        <taxon>Actinomycetes</taxon>
        <taxon>Streptosporangiales</taxon>
        <taxon>Streptosporangiaceae</taxon>
        <taxon>Nonomuraea</taxon>
    </lineage>
</organism>
<evidence type="ECO:0000313" key="3">
    <source>
        <dbReference type="Proteomes" id="UP000579945"/>
    </source>
</evidence>
<evidence type="ECO:0000256" key="1">
    <source>
        <dbReference type="SAM" id="MobiDB-lite"/>
    </source>
</evidence>
<keyword evidence="3" id="KW-1185">Reference proteome</keyword>
<gene>
    <name evidence="2" type="ORF">FHR33_004609</name>
</gene>
<dbReference type="InterPro" id="IPR036689">
    <property type="entry name" value="ESAT-6-like_sf"/>
</dbReference>
<dbReference type="SUPFAM" id="SSF140453">
    <property type="entry name" value="EsxAB dimer-like"/>
    <property type="match status" value="1"/>
</dbReference>
<evidence type="ECO:0000313" key="2">
    <source>
        <dbReference type="EMBL" id="MBB3728749.1"/>
    </source>
</evidence>
<dbReference type="AlphaFoldDB" id="A0A7W5VBW5"/>
<dbReference type="EMBL" id="JACIBV010000001">
    <property type="protein sequence ID" value="MBB3728749.1"/>
    <property type="molecule type" value="Genomic_DNA"/>
</dbReference>
<proteinExistence type="predicted"/>
<dbReference type="GeneID" id="95390973"/>
<feature type="compositionally biased region" description="Basic and acidic residues" evidence="1">
    <location>
        <begin position="232"/>
        <end position="253"/>
    </location>
</feature>
<protein>
    <submittedName>
        <fullName evidence="2">Uncharacterized protein YukE</fullName>
    </submittedName>
</protein>
<feature type="region of interest" description="Disordered" evidence="1">
    <location>
        <begin position="194"/>
        <end position="430"/>
    </location>
</feature>
<name>A0A7W5VBW5_9ACTN</name>
<accession>A0A7W5VBW5</accession>
<sequence>MEEVKGLITGIRVKEIEDAGAAYIDAYAVVDDVQWALGQEAQALAKVWEGKASVAAQKALRTLYLALGELARKLLEMGHPLVTLADVVRQHQAYLDGDLRGAMKDDQRLNPWTEEDWLGAYVIFDGVLQSGKDSLAPAFGTSRDEMAGRHLETFSKDLEAIYDRLPDRVEKELPALAHPVEPLAERKMLDVPFGRPPFPGISSTSASEAGPAPTGLSGGRAAGEGPALPGLPHDERPHLPGHPDGRSGPDPGREPGLPSPGADPGMPSPDAGPGAKKPDGDAPSPSHSTRGPIDPANGPDGPTRAFGRPAAPPTELADFQRPVDSHGTPLHSTPASPLSTPVSPLSTPAGPNHSPATTFGVPGAGTDLGSVPVNGRAAASHGMGSPFMPMSGTGGAGGQEEQDRETGTWLHEDDDIWSGDVGGVVDSRIG</sequence>
<comment type="caution">
    <text evidence="2">The sequence shown here is derived from an EMBL/GenBank/DDBJ whole genome shotgun (WGS) entry which is preliminary data.</text>
</comment>
<dbReference type="RefSeq" id="WP_183651096.1">
    <property type="nucleotide sequence ID" value="NZ_JACIBV010000001.1"/>
</dbReference>
<dbReference type="Proteomes" id="UP000579945">
    <property type="component" value="Unassembled WGS sequence"/>
</dbReference>
<feature type="compositionally biased region" description="Low complexity" evidence="1">
    <location>
        <begin position="332"/>
        <end position="349"/>
    </location>
</feature>